<gene>
    <name evidence="1" type="ORF">SETIT_3G105300v2</name>
</gene>
<name>A0A368QDG5_SETIT</name>
<dbReference type="InterPro" id="IPR053197">
    <property type="entry name" value="F-box_SCFL_complex_component"/>
</dbReference>
<dbReference type="PANTHER" id="PTHR34223:SF40">
    <property type="entry name" value="OS08G0197800 PROTEIN"/>
    <property type="match status" value="1"/>
</dbReference>
<accession>A0A368QDG5</accession>
<dbReference type="PANTHER" id="PTHR34223">
    <property type="entry name" value="OS11G0201299 PROTEIN"/>
    <property type="match status" value="1"/>
</dbReference>
<dbReference type="AlphaFoldDB" id="A0A368QDG5"/>
<sequence length="462" mass="52059">MLRRGYVLRRRGRGRFPGGPPQRAPGRDAAPCHVVPAGVGGGAHLRALTPLAPPLGLRVWRLGRHRWPPEGFAKFVYRFLLEREESAPVDTLQLLSSPACGDPYWRLPSPSCDGDRVDYSSDDVDMWIHAAIKRKARVIQLARHPKEEDCPQFERVSCYLRGHEISSASLRSLTIVKCSIQENLTIAAPNLLSLCCVKLYFRVPLFQNMGSIATATIVLDDSLHVGYEHEPKLTHESAHDGGSDSDCSLEDEPKYCSDSCSDASTCEYNEVLSDNEDEQSDDHGQGQDRCKHCKCNGDPYWIKRGYGRRNGFGDDKILGGHNVLHSLSNATSLKLLADAGEVILNRELKARPVFSNLKTLSLGEWCMAADFDPVVFFLQHSPNLERLFLELKLYDDPEEEMEDNTRLVGRSFVCAHLKLVKIKCSEYETRVHLLAELFKANDVPVEKIYVRQQITCHYIEPW</sequence>
<reference evidence="1" key="1">
    <citation type="journal article" date="2012" name="Nat. Biotechnol.">
        <title>Reference genome sequence of the model plant Setaria.</title>
        <authorList>
            <person name="Bennetzen J.L."/>
            <person name="Schmutz J."/>
            <person name="Wang H."/>
            <person name="Percifield R."/>
            <person name="Hawkins J."/>
            <person name="Pontaroli A.C."/>
            <person name="Estep M."/>
            <person name="Feng L."/>
            <person name="Vaughn J.N."/>
            <person name="Grimwood J."/>
            <person name="Jenkins J."/>
            <person name="Barry K."/>
            <person name="Lindquist E."/>
            <person name="Hellsten U."/>
            <person name="Deshpande S."/>
            <person name="Wang X."/>
            <person name="Wu X."/>
            <person name="Mitros T."/>
            <person name="Triplett J."/>
            <person name="Yang X."/>
            <person name="Ye C.Y."/>
            <person name="Mauro-Herrera M."/>
            <person name="Wang L."/>
            <person name="Li P."/>
            <person name="Sharma M."/>
            <person name="Sharma R."/>
            <person name="Ronald P.C."/>
            <person name="Panaud O."/>
            <person name="Kellogg E.A."/>
            <person name="Brutnell T.P."/>
            <person name="Doust A.N."/>
            <person name="Tuskan G.A."/>
            <person name="Rokhsar D."/>
            <person name="Devos K.M."/>
        </authorList>
    </citation>
    <scope>NUCLEOTIDE SEQUENCE [LARGE SCALE GENOMIC DNA]</scope>
    <source>
        <strain evidence="1">Yugu1</strain>
    </source>
</reference>
<evidence type="ECO:0008006" key="2">
    <source>
        <dbReference type="Google" id="ProtNLM"/>
    </source>
</evidence>
<evidence type="ECO:0000313" key="1">
    <source>
        <dbReference type="EMBL" id="RCV16037.1"/>
    </source>
</evidence>
<protein>
    <recommendedName>
        <fullName evidence="2">FBD domain-containing protein</fullName>
    </recommendedName>
</protein>
<organism evidence="1">
    <name type="scientific">Setaria italica</name>
    <name type="common">Foxtail millet</name>
    <name type="synonym">Panicum italicum</name>
    <dbReference type="NCBI Taxonomy" id="4555"/>
    <lineage>
        <taxon>Eukaryota</taxon>
        <taxon>Viridiplantae</taxon>
        <taxon>Streptophyta</taxon>
        <taxon>Embryophyta</taxon>
        <taxon>Tracheophyta</taxon>
        <taxon>Spermatophyta</taxon>
        <taxon>Magnoliopsida</taxon>
        <taxon>Liliopsida</taxon>
        <taxon>Poales</taxon>
        <taxon>Poaceae</taxon>
        <taxon>PACMAD clade</taxon>
        <taxon>Panicoideae</taxon>
        <taxon>Panicodae</taxon>
        <taxon>Paniceae</taxon>
        <taxon>Cenchrinae</taxon>
        <taxon>Setaria</taxon>
    </lineage>
</organism>
<dbReference type="OrthoDB" id="613373at2759"/>
<dbReference type="EMBL" id="CM003530">
    <property type="protein sequence ID" value="RCV16037.1"/>
    <property type="molecule type" value="Genomic_DNA"/>
</dbReference>
<proteinExistence type="predicted"/>
<reference evidence="1" key="2">
    <citation type="submission" date="2015-07" db="EMBL/GenBank/DDBJ databases">
        <authorList>
            <person name="Noorani M."/>
        </authorList>
    </citation>
    <scope>NUCLEOTIDE SEQUENCE</scope>
    <source>
        <strain evidence="1">Yugu1</strain>
    </source>
</reference>